<dbReference type="AlphaFoldDB" id="U9U4E4"/>
<gene>
    <name evidence="1" type="ORF">GLOINDRAFT_24861</name>
</gene>
<organism evidence="1">
    <name type="scientific">Rhizophagus irregularis (strain DAOM 181602 / DAOM 197198 / MUCL 43194)</name>
    <name type="common">Arbuscular mycorrhizal fungus</name>
    <name type="synonym">Glomus intraradices</name>
    <dbReference type="NCBI Taxonomy" id="747089"/>
    <lineage>
        <taxon>Eukaryota</taxon>
        <taxon>Fungi</taxon>
        <taxon>Fungi incertae sedis</taxon>
        <taxon>Mucoromycota</taxon>
        <taxon>Glomeromycotina</taxon>
        <taxon>Glomeromycetes</taxon>
        <taxon>Glomerales</taxon>
        <taxon>Glomeraceae</taxon>
        <taxon>Rhizophagus</taxon>
    </lineage>
</organism>
<dbReference type="HOGENOM" id="CLU_3033521_0_0_1"/>
<protein>
    <submittedName>
        <fullName evidence="1">Uncharacterized protein</fullName>
    </submittedName>
</protein>
<name>U9U4E4_RHIID</name>
<dbReference type="EMBL" id="KI282825">
    <property type="protein sequence ID" value="ESA14532.1"/>
    <property type="molecule type" value="Genomic_DNA"/>
</dbReference>
<reference evidence="1" key="1">
    <citation type="submission" date="2013-07" db="EMBL/GenBank/DDBJ databases">
        <title>The genome of an arbuscular mycorrhizal fungus provides insights into the evolution of the oldest plant symbiosis.</title>
        <authorList>
            <consortium name="DOE Joint Genome Institute"/>
            <person name="Tisserant E."/>
            <person name="Malbreil M."/>
            <person name="Kuo A."/>
            <person name="Kohler A."/>
            <person name="Symeonidi A."/>
            <person name="Balestrini R."/>
            <person name="Charron P."/>
            <person name="Duensing N."/>
            <person name="Frei-dit-Frey N."/>
            <person name="Gianinazzi-Pearson V."/>
            <person name="Gilbert B."/>
            <person name="Handa Y."/>
            <person name="Hijri M."/>
            <person name="Kaul R."/>
            <person name="Kawaguchi M."/>
            <person name="Krajinski F."/>
            <person name="Lammers P."/>
            <person name="Lapierre D."/>
            <person name="Masclaux F.G."/>
            <person name="Murat C."/>
            <person name="Morin E."/>
            <person name="Ndikumana S."/>
            <person name="Pagni M."/>
            <person name="Petitpierre D."/>
            <person name="Requena N."/>
            <person name="Rosikiewicz P."/>
            <person name="Riley R."/>
            <person name="Saito K."/>
            <person name="San Clemente H."/>
            <person name="Shapiro H."/>
            <person name="van Tuinen D."/>
            <person name="Becard G."/>
            <person name="Bonfante P."/>
            <person name="Paszkowski U."/>
            <person name="Shachar-Hill Y."/>
            <person name="Young J.P."/>
            <person name="Sanders I.R."/>
            <person name="Henrissat B."/>
            <person name="Rensing S.A."/>
            <person name="Grigoriev I.V."/>
            <person name="Corradi N."/>
            <person name="Roux C."/>
            <person name="Martin F."/>
        </authorList>
    </citation>
    <scope>NUCLEOTIDE SEQUENCE</scope>
    <source>
        <strain evidence="1">DAOM 197198</strain>
    </source>
</reference>
<accession>U9U4E4</accession>
<sequence length="55" mass="6565">MIPSLIDEQNIVHISHTFRTFELHKPSLHKVIYQNISRYISEIIDVFTFSESNFK</sequence>
<proteinExistence type="predicted"/>
<evidence type="ECO:0000313" key="1">
    <source>
        <dbReference type="EMBL" id="ESA14532.1"/>
    </source>
</evidence>